<dbReference type="PANTHER" id="PTHR28013">
    <property type="entry name" value="PROTEIN DCV1-RELATED"/>
    <property type="match status" value="1"/>
</dbReference>
<dbReference type="InterPro" id="IPR009571">
    <property type="entry name" value="SUR7/Rim9-like_fungi"/>
</dbReference>
<keyword evidence="9" id="KW-1185">Reference proteome</keyword>
<evidence type="ECO:0000256" key="5">
    <source>
        <dbReference type="SAM" id="MobiDB-lite"/>
    </source>
</evidence>
<dbReference type="Pfam" id="PF06687">
    <property type="entry name" value="SUR7"/>
    <property type="match status" value="1"/>
</dbReference>
<evidence type="ECO:0000256" key="2">
    <source>
        <dbReference type="ARBA" id="ARBA00022692"/>
    </source>
</evidence>
<comment type="caution">
    <text evidence="8">The sequence shown here is derived from an EMBL/GenBank/DDBJ whole genome shotgun (WGS) entry which is preliminary data.</text>
</comment>
<feature type="compositionally biased region" description="Gly residues" evidence="5">
    <location>
        <begin position="434"/>
        <end position="444"/>
    </location>
</feature>
<keyword evidence="4 6" id="KW-0472">Membrane</keyword>
<dbReference type="InterPro" id="IPR051380">
    <property type="entry name" value="pH-response_reg_palI/RIM9"/>
</dbReference>
<keyword evidence="2 6" id="KW-0812">Transmembrane</keyword>
<accession>A0ABR1F2S9</accession>
<evidence type="ECO:0000256" key="7">
    <source>
        <dbReference type="SAM" id="SignalP"/>
    </source>
</evidence>
<keyword evidence="7" id="KW-0732">Signal</keyword>
<feature type="compositionally biased region" description="Low complexity" evidence="5">
    <location>
        <begin position="668"/>
        <end position="678"/>
    </location>
</feature>
<feature type="transmembrane region" description="Helical" evidence="6">
    <location>
        <begin position="151"/>
        <end position="173"/>
    </location>
</feature>
<gene>
    <name evidence="8" type="ORF">BZA70DRAFT_201984</name>
</gene>
<evidence type="ECO:0000256" key="1">
    <source>
        <dbReference type="ARBA" id="ARBA00004141"/>
    </source>
</evidence>
<organism evidence="8 9">
    <name type="scientific">Myxozyma melibiosi</name>
    <dbReference type="NCBI Taxonomy" id="54550"/>
    <lineage>
        <taxon>Eukaryota</taxon>
        <taxon>Fungi</taxon>
        <taxon>Dikarya</taxon>
        <taxon>Ascomycota</taxon>
        <taxon>Saccharomycotina</taxon>
        <taxon>Lipomycetes</taxon>
        <taxon>Lipomycetales</taxon>
        <taxon>Lipomycetaceae</taxon>
        <taxon>Myxozyma</taxon>
    </lineage>
</organism>
<feature type="compositionally biased region" description="Acidic residues" evidence="5">
    <location>
        <begin position="238"/>
        <end position="258"/>
    </location>
</feature>
<dbReference type="PANTHER" id="PTHR28013:SF3">
    <property type="entry name" value="PROTEIN DCV1-RELATED"/>
    <property type="match status" value="1"/>
</dbReference>
<sequence length="731" mass="78142">MIPRAATPLTLLLLVAFGLQLVSVLSVPVVDKIVLANYQNVKFGVFGYCTNSSCSSVRVGYPDSIIDGSGTTDWSLPSGARQSLTNLLIVHPIAAGFTLILLVLALVAHFHQPANSPRYLLALLIFCLPTFILSLLAFLVDILLFVPHLAWGGWIVLGATVIIAIASLILCTMRRTLSSRKAMNKRIFDEDESAGAMRLNQMSFFPPGTANPDDGNADREVLIYDNEAKTSAIFESSTNDDEDDDEDDDDDADLDDEAASLNRRNNSATVGHAISDYESTPDTRAAPPPGQNRGPQQQRFDQYGRPLPQQEYNRYGPQQQRPYGRQPPQQGPDGAYDRRANGPYGQQPPNGYYPRDRLPRGQMPPYQQQRGGPRGRALTPGQEMGGGPRPPYAVVLPSASGSTPPQPMASYVTARDSLGSELESPSGIPVAGAEVGGGAVGEGVGASSALAGPTELPVAGTPVDNASARRGTDESQGEYVPPRQNWGEEDVAVVASAGAAGVAAGVAAEQEAAPRRRQNSTNYYDDVDPQYASEIHAGYTQTVSPVSLPSARSPYEEFRPPQGPNYFDSQQQQQQQQRRGQPRVAMGGAPPVSPGGGPQPQPYASRPMYPPEFAQPSSYVPAPPHSPDGSISSQFTSVSQRGVNPRYYTGGPTAPPKMQQSLQPLPPQTGGALTAAQQAKRDRTEMMLRANPDFTIEGIAPTRRGAARGIPQAATMGRAKDSPYAPAASRM</sequence>
<reference evidence="8 9" key="1">
    <citation type="submission" date="2024-03" db="EMBL/GenBank/DDBJ databases">
        <title>Genome-scale model development and genomic sequencing of the oleaginous clade Lipomyces.</title>
        <authorList>
            <consortium name="Lawrence Berkeley National Laboratory"/>
            <person name="Czajka J.J."/>
            <person name="Han Y."/>
            <person name="Kim J."/>
            <person name="Mondo S.J."/>
            <person name="Hofstad B.A."/>
            <person name="Robles A."/>
            <person name="Haridas S."/>
            <person name="Riley R."/>
            <person name="LaButti K."/>
            <person name="Pangilinan J."/>
            <person name="Andreopoulos W."/>
            <person name="Lipzen A."/>
            <person name="Yan J."/>
            <person name="Wang M."/>
            <person name="Ng V."/>
            <person name="Grigoriev I.V."/>
            <person name="Spatafora J.W."/>
            <person name="Magnuson J.K."/>
            <person name="Baker S.E."/>
            <person name="Pomraning K.R."/>
        </authorList>
    </citation>
    <scope>NUCLEOTIDE SEQUENCE [LARGE SCALE GENOMIC DNA]</scope>
    <source>
        <strain evidence="8 9">Phaff 52-87</strain>
    </source>
</reference>
<feature type="region of interest" description="Disordered" evidence="5">
    <location>
        <begin position="543"/>
        <end position="731"/>
    </location>
</feature>
<feature type="chain" id="PRO_5045712320" evidence="7">
    <location>
        <begin position="27"/>
        <end position="731"/>
    </location>
</feature>
<feature type="compositionally biased region" description="Pro residues" evidence="5">
    <location>
        <begin position="591"/>
        <end position="601"/>
    </location>
</feature>
<evidence type="ECO:0000256" key="6">
    <source>
        <dbReference type="SAM" id="Phobius"/>
    </source>
</evidence>
<feature type="compositionally biased region" description="Low complexity" evidence="5">
    <location>
        <begin position="314"/>
        <end position="332"/>
    </location>
</feature>
<keyword evidence="3 6" id="KW-1133">Transmembrane helix</keyword>
<proteinExistence type="predicted"/>
<feature type="transmembrane region" description="Helical" evidence="6">
    <location>
        <begin position="119"/>
        <end position="145"/>
    </location>
</feature>
<feature type="transmembrane region" description="Helical" evidence="6">
    <location>
        <begin position="84"/>
        <end position="107"/>
    </location>
</feature>
<feature type="compositionally biased region" description="Low complexity" evidence="5">
    <location>
        <begin position="492"/>
        <end position="511"/>
    </location>
</feature>
<protein>
    <submittedName>
        <fullName evidence="8">SUR7/PalI family-domain-containing protein</fullName>
    </submittedName>
</protein>
<feature type="region of interest" description="Disordered" evidence="5">
    <location>
        <begin position="232"/>
        <end position="529"/>
    </location>
</feature>
<dbReference type="EMBL" id="JBBJBU010000009">
    <property type="protein sequence ID" value="KAK7204132.1"/>
    <property type="molecule type" value="Genomic_DNA"/>
</dbReference>
<dbReference type="Proteomes" id="UP001498771">
    <property type="component" value="Unassembled WGS sequence"/>
</dbReference>
<evidence type="ECO:0000256" key="3">
    <source>
        <dbReference type="ARBA" id="ARBA00022989"/>
    </source>
</evidence>
<feature type="compositionally biased region" description="Low complexity" evidence="5">
    <location>
        <begin position="341"/>
        <end position="353"/>
    </location>
</feature>
<name>A0ABR1F2S9_9ASCO</name>
<comment type="subcellular location">
    <subcellularLocation>
        <location evidence="1">Membrane</location>
        <topology evidence="1">Multi-pass membrane protein</topology>
    </subcellularLocation>
</comment>
<evidence type="ECO:0000256" key="4">
    <source>
        <dbReference type="ARBA" id="ARBA00023136"/>
    </source>
</evidence>
<dbReference type="GeneID" id="90035645"/>
<evidence type="ECO:0000313" key="9">
    <source>
        <dbReference type="Proteomes" id="UP001498771"/>
    </source>
</evidence>
<evidence type="ECO:0000313" key="8">
    <source>
        <dbReference type="EMBL" id="KAK7204132.1"/>
    </source>
</evidence>
<dbReference type="RefSeq" id="XP_064767165.1">
    <property type="nucleotide sequence ID" value="XM_064910133.1"/>
</dbReference>
<feature type="signal peptide" evidence="7">
    <location>
        <begin position="1"/>
        <end position="26"/>
    </location>
</feature>
<feature type="compositionally biased region" description="Polar residues" evidence="5">
    <location>
        <begin position="629"/>
        <end position="642"/>
    </location>
</feature>